<organism evidence="3 4">
    <name type="scientific">Stephanodiscus triporus</name>
    <dbReference type="NCBI Taxonomy" id="2934178"/>
    <lineage>
        <taxon>Eukaryota</taxon>
        <taxon>Sar</taxon>
        <taxon>Stramenopiles</taxon>
        <taxon>Ochrophyta</taxon>
        <taxon>Bacillariophyta</taxon>
        <taxon>Coscinodiscophyceae</taxon>
        <taxon>Thalassiosirophycidae</taxon>
        <taxon>Stephanodiscales</taxon>
        <taxon>Stephanodiscaceae</taxon>
        <taxon>Stephanodiscus</taxon>
    </lineage>
</organism>
<feature type="region of interest" description="Disordered" evidence="1">
    <location>
        <begin position="34"/>
        <end position="110"/>
    </location>
</feature>
<proteinExistence type="predicted"/>
<gene>
    <name evidence="3" type="ORF">ACHAW5_008972</name>
</gene>
<protein>
    <recommendedName>
        <fullName evidence="5">GPI inositol-deacylase</fullName>
    </recommendedName>
</protein>
<dbReference type="Proteomes" id="UP001530315">
    <property type="component" value="Unassembled WGS sequence"/>
</dbReference>
<evidence type="ECO:0000313" key="3">
    <source>
        <dbReference type="EMBL" id="KAL3778170.1"/>
    </source>
</evidence>
<name>A0ABD3NVN5_9STRA</name>
<feature type="signal peptide" evidence="2">
    <location>
        <begin position="1"/>
        <end position="29"/>
    </location>
</feature>
<accession>A0ABD3NVN5</accession>
<dbReference type="EMBL" id="JALLAZ020001236">
    <property type="protein sequence ID" value="KAL3778170.1"/>
    <property type="molecule type" value="Genomic_DNA"/>
</dbReference>
<reference evidence="3 4" key="1">
    <citation type="submission" date="2024-10" db="EMBL/GenBank/DDBJ databases">
        <title>Updated reference genomes for cyclostephanoid diatoms.</title>
        <authorList>
            <person name="Roberts W.R."/>
            <person name="Alverson A.J."/>
        </authorList>
    </citation>
    <scope>NUCLEOTIDE SEQUENCE [LARGE SCALE GENOMIC DNA]</scope>
    <source>
        <strain evidence="3 4">AJA276-08</strain>
    </source>
</reference>
<dbReference type="PANTHER" id="PTHR47909:SF2">
    <property type="entry name" value="GPI INOSITOL-DEACYLASE"/>
    <property type="match status" value="1"/>
</dbReference>
<dbReference type="Gene3D" id="3.40.50.1820">
    <property type="entry name" value="alpha/beta hydrolase"/>
    <property type="match status" value="1"/>
</dbReference>
<dbReference type="AlphaFoldDB" id="A0ABD3NVN5"/>
<dbReference type="InterPro" id="IPR029058">
    <property type="entry name" value="AB_hydrolase_fold"/>
</dbReference>
<evidence type="ECO:0000256" key="1">
    <source>
        <dbReference type="SAM" id="MobiDB-lite"/>
    </source>
</evidence>
<evidence type="ECO:0000313" key="4">
    <source>
        <dbReference type="Proteomes" id="UP001530315"/>
    </source>
</evidence>
<evidence type="ECO:0000256" key="2">
    <source>
        <dbReference type="SAM" id="SignalP"/>
    </source>
</evidence>
<comment type="caution">
    <text evidence="3">The sequence shown here is derived from an EMBL/GenBank/DDBJ whole genome shotgun (WGS) entry which is preliminary data.</text>
</comment>
<keyword evidence="2" id="KW-0732">Signal</keyword>
<keyword evidence="4" id="KW-1185">Reference proteome</keyword>
<feature type="compositionally biased region" description="Low complexity" evidence="1">
    <location>
        <begin position="69"/>
        <end position="88"/>
    </location>
</feature>
<sequence>MRAPVPSSSSSCAAATTLLVASFLSWATAYTATTTTPGPPPPRGLGIPSTVSLGRATTCGRSRPPAHPSFASLSTSMSFSSSSSSSPFHVDESSPPDDSPTDVDGRDAPGRGRRRRIAILLCPAQFCVPADYAGLLDDIRARARDDDDSEIDVVASRVAPLPRTEWIKVARQLPTKDFLEANLNARATLGWYFDAMERALSELFAEASGGGGDDFDLCLIGHSIGGWVARAYLGGLSGSSTAVYRLAKTRLTSLVTLGTPHSSPRTALVDQTRGLLREVESTLGCTSKSLSDSGRVGIACVGSSGIGGKILTFEAEELIAAASYLPLIGRIGPDVRGDGIVPTDLAFMEHPARRVVIDGCAITGSAVRHAHVLPTPWNLLDGNAPSWSLPEGIIWYGSPGVLDFVKRGWLINDITSVVEFFLSIEFTLTLE</sequence>
<feature type="chain" id="PRO_5044876832" description="GPI inositol-deacylase" evidence="2">
    <location>
        <begin position="30"/>
        <end position="431"/>
    </location>
</feature>
<evidence type="ECO:0008006" key="5">
    <source>
        <dbReference type="Google" id="ProtNLM"/>
    </source>
</evidence>
<dbReference type="SUPFAM" id="SSF53474">
    <property type="entry name" value="alpha/beta-Hydrolases"/>
    <property type="match status" value="1"/>
</dbReference>
<dbReference type="PANTHER" id="PTHR47909">
    <property type="entry name" value="ALPHA/BETA-HYDROLASES SUPERFAMILY PROTEIN"/>
    <property type="match status" value="1"/>
</dbReference>